<accession>A0A974BN25</accession>
<dbReference type="InterPro" id="IPR008966">
    <property type="entry name" value="Adhesion_dom_sf"/>
</dbReference>
<evidence type="ECO:0000256" key="2">
    <source>
        <dbReference type="ARBA" id="ARBA00007257"/>
    </source>
</evidence>
<protein>
    <recommendedName>
        <fullName evidence="14">LPXTG-motif cell wall anchor domain-containing protein</fullName>
    </recommendedName>
</protein>
<dbReference type="SUPFAM" id="SSF49478">
    <property type="entry name" value="Cna protein B-type domain"/>
    <property type="match status" value="5"/>
</dbReference>
<feature type="domain" description="SDR-like Ig" evidence="11">
    <location>
        <begin position="67"/>
        <end position="151"/>
    </location>
</feature>
<gene>
    <name evidence="12" type="ORF">HZF24_17795</name>
</gene>
<evidence type="ECO:0000259" key="9">
    <source>
        <dbReference type="Pfam" id="PF05737"/>
    </source>
</evidence>
<evidence type="ECO:0000256" key="7">
    <source>
        <dbReference type="SAM" id="Phobius"/>
    </source>
</evidence>
<dbReference type="RefSeq" id="WP_179239722.1">
    <property type="nucleotide sequence ID" value="NZ_JACBNQ010000036.1"/>
</dbReference>
<dbReference type="Gene3D" id="2.60.40.1280">
    <property type="match status" value="1"/>
</dbReference>
<dbReference type="PANTHER" id="PTHR36108:SF13">
    <property type="entry name" value="COLOSSIN-B-RELATED"/>
    <property type="match status" value="1"/>
</dbReference>
<dbReference type="Pfam" id="PF01345">
    <property type="entry name" value="DUF11"/>
    <property type="match status" value="1"/>
</dbReference>
<dbReference type="PANTHER" id="PTHR36108">
    <property type="entry name" value="COLOSSIN-B-RELATED"/>
    <property type="match status" value="1"/>
</dbReference>
<dbReference type="InterPro" id="IPR008456">
    <property type="entry name" value="Collagen-bd_dom"/>
</dbReference>
<keyword evidence="4" id="KW-0964">Secreted</keyword>
<dbReference type="SUPFAM" id="SSF117074">
    <property type="entry name" value="Hypothetical protein PA1324"/>
    <property type="match status" value="1"/>
</dbReference>
<feature type="domain" description="Collagen binding" evidence="9">
    <location>
        <begin position="620"/>
        <end position="738"/>
    </location>
</feature>
<dbReference type="InterPro" id="IPR001434">
    <property type="entry name" value="OmcB-like_DUF11"/>
</dbReference>
<feature type="domain" description="SpaA-like prealbumin fold" evidence="10">
    <location>
        <begin position="1370"/>
        <end position="1456"/>
    </location>
</feature>
<dbReference type="Pfam" id="PF17961">
    <property type="entry name" value="Big_8"/>
    <property type="match status" value="1"/>
</dbReference>
<evidence type="ECO:0000259" key="11">
    <source>
        <dbReference type="Pfam" id="PF17961"/>
    </source>
</evidence>
<dbReference type="InterPro" id="IPR011252">
    <property type="entry name" value="Fibrogen-bd_dom1"/>
</dbReference>
<keyword evidence="6" id="KW-0572">Peptidoglycan-anchor</keyword>
<keyword evidence="7" id="KW-0472">Membrane</keyword>
<comment type="caution">
    <text evidence="12">The sequence shown here is derived from an EMBL/GenBank/DDBJ whole genome shotgun (WGS) entry which is preliminary data.</text>
</comment>
<evidence type="ECO:0000313" key="13">
    <source>
        <dbReference type="Proteomes" id="UP000611629"/>
    </source>
</evidence>
<feature type="domain" description="SpaA-like prealbumin fold" evidence="10">
    <location>
        <begin position="1558"/>
        <end position="1636"/>
    </location>
</feature>
<keyword evidence="13" id="KW-1185">Reference proteome</keyword>
<feature type="domain" description="SpaA-like prealbumin fold" evidence="10">
    <location>
        <begin position="917"/>
        <end position="1012"/>
    </location>
</feature>
<dbReference type="Pfam" id="PF05737">
    <property type="entry name" value="Collagen_bind"/>
    <property type="match status" value="1"/>
</dbReference>
<evidence type="ECO:0000256" key="5">
    <source>
        <dbReference type="ARBA" id="ARBA00022729"/>
    </source>
</evidence>
<dbReference type="InterPro" id="IPR013783">
    <property type="entry name" value="Ig-like_fold"/>
</dbReference>
<dbReference type="GO" id="GO:0007155">
    <property type="term" value="P:cell adhesion"/>
    <property type="evidence" value="ECO:0007669"/>
    <property type="project" value="InterPro"/>
</dbReference>
<evidence type="ECO:0000256" key="3">
    <source>
        <dbReference type="ARBA" id="ARBA00022512"/>
    </source>
</evidence>
<evidence type="ECO:0000256" key="1">
    <source>
        <dbReference type="ARBA" id="ARBA00004168"/>
    </source>
</evidence>
<feature type="domain" description="SpaA-like prealbumin fold" evidence="10">
    <location>
        <begin position="1247"/>
        <end position="1335"/>
    </location>
</feature>
<comment type="similarity">
    <text evidence="2">Belongs to the serine-aspartate repeat-containing protein (SDr) family.</text>
</comment>
<reference evidence="12" key="1">
    <citation type="submission" date="2020-07" db="EMBL/GenBank/DDBJ databases">
        <title>Genomic analysis of a strain of Sedimentibacter Hydroxybenzoicus DSM7310.</title>
        <authorList>
            <person name="Ma S."/>
        </authorList>
    </citation>
    <scope>NUCLEOTIDE SEQUENCE</scope>
    <source>
        <strain evidence="12">DSM 7310</strain>
    </source>
</reference>
<feature type="domain" description="SpaA-like prealbumin fold" evidence="10">
    <location>
        <begin position="1463"/>
        <end position="1547"/>
    </location>
</feature>
<dbReference type="Gene3D" id="2.60.40.10">
    <property type="entry name" value="Immunoglobulins"/>
    <property type="match status" value="7"/>
</dbReference>
<name>A0A974BN25_SEDHY</name>
<keyword evidence="7" id="KW-0812">Transmembrane</keyword>
<dbReference type="EMBL" id="JACBNQ010000036">
    <property type="protein sequence ID" value="NYB76003.1"/>
    <property type="molecule type" value="Genomic_DNA"/>
</dbReference>
<keyword evidence="7" id="KW-1133">Transmembrane helix</keyword>
<dbReference type="Gene3D" id="2.60.40.740">
    <property type="match status" value="4"/>
</dbReference>
<organism evidence="12 13">
    <name type="scientific">Sedimentibacter hydroxybenzoicus DSM 7310</name>
    <dbReference type="NCBI Taxonomy" id="1123245"/>
    <lineage>
        <taxon>Bacteria</taxon>
        <taxon>Bacillati</taxon>
        <taxon>Bacillota</taxon>
        <taxon>Tissierellia</taxon>
        <taxon>Sedimentibacter</taxon>
    </lineage>
</organism>
<feature type="transmembrane region" description="Helical" evidence="7">
    <location>
        <begin position="1680"/>
        <end position="1700"/>
    </location>
</feature>
<feature type="domain" description="DUF11" evidence="8">
    <location>
        <begin position="336"/>
        <end position="430"/>
    </location>
</feature>
<dbReference type="Pfam" id="PF17802">
    <property type="entry name" value="SpaA"/>
    <property type="match status" value="7"/>
</dbReference>
<feature type="domain" description="SpaA-like prealbumin fold" evidence="10">
    <location>
        <begin position="1147"/>
        <end position="1220"/>
    </location>
</feature>
<evidence type="ECO:0008006" key="14">
    <source>
        <dbReference type="Google" id="ProtNLM"/>
    </source>
</evidence>
<evidence type="ECO:0000259" key="10">
    <source>
        <dbReference type="Pfam" id="PF17802"/>
    </source>
</evidence>
<keyword evidence="3" id="KW-0134">Cell wall</keyword>
<comment type="subcellular location">
    <subcellularLocation>
        <location evidence="1">Secreted</location>
        <location evidence="1">Cell wall</location>
        <topology evidence="1">Peptidoglycan-anchor</topology>
    </subcellularLocation>
</comment>
<evidence type="ECO:0000259" key="8">
    <source>
        <dbReference type="Pfam" id="PF01345"/>
    </source>
</evidence>
<dbReference type="InterPro" id="IPR041033">
    <property type="entry name" value="SpaA_PFL_dom_1"/>
</dbReference>
<proteinExistence type="inferred from homology"/>
<feature type="domain" description="SpaA-like prealbumin fold" evidence="10">
    <location>
        <begin position="1017"/>
        <end position="1104"/>
    </location>
</feature>
<keyword evidence="5" id="KW-0732">Signal</keyword>
<evidence type="ECO:0000313" key="12">
    <source>
        <dbReference type="EMBL" id="NYB76003.1"/>
    </source>
</evidence>
<evidence type="ECO:0000256" key="6">
    <source>
        <dbReference type="ARBA" id="ARBA00023088"/>
    </source>
</evidence>
<dbReference type="SUPFAM" id="SSF49401">
    <property type="entry name" value="Bacterial adhesins"/>
    <property type="match status" value="5"/>
</dbReference>
<dbReference type="Proteomes" id="UP000611629">
    <property type="component" value="Unassembled WGS sequence"/>
</dbReference>
<evidence type="ECO:0000256" key="4">
    <source>
        <dbReference type="ARBA" id="ARBA00022525"/>
    </source>
</evidence>
<sequence length="1707" mass="186359">MEKIKRARGISLVLMFIMVFQLMMPVNFAYGAEKITVADISGAVEVYKGTTKINPEPDGSYKDIPTGAKIKINYEFKLPNEPDYTSGDYIEIPLPDSLKFTNSSGNILMDGDVVATYSISNASKVIRITFNEFVEQKSNIEGNINLEGTFEDADELGGGSKSIEIEYVGTFDFEFEPKEVDPGSVGITKSGVYDPETGKITWTIIVRPDDPADVVTVVDTIIGTNHEFLGIGDVTVTSGSGIGVDVTSPSAITYDGNNKITFALGSITGEHTITFKTKPKAGVFEAEDGTSLRKESVLFENGAIVKIGEEEVDRTKAEVNIDWIQKSGKLEPSSVTSSPDGNRIITWTINVNNKGYTLNTPVVITDYIPAGLTLYEAPEVTVSGSAIGFSYLAPTLETSGEHNGKTKLTITLDDTLNSKATITYQTEIDDWETYLMDNRTTTFKNQAFLTWDEIMYGSPSDIGEVTIIGSGGIISKSAEAKRIYNDKNNGDLINWTAVVNRNKANIEGEITFTDSIPAELSYELGSFKVFDSSNNDVTGSVGSFSFSSGTLRYVFNIDTFKTGATYTIKFTTKIIDKTKLFVNSTAVGYSNTARVTGSAINWTSTGTQYFESKVIEKSRVGNHDYHTKQTTWKVVINHNNLTLENAKLVDVIPDGWEYVPGSFAITSPSGMHATLVREGAYNPNPTYDNATNNELTFNFGTIDQRIEVEFKTKITDSALADKGTIPFTNRAKLTSSTFPGITREATATVSVENPIVEKNGVLINDDAIKWTVPINANSMELLGTSTDPDDVYKGISLTDVLNNSLTLDVSSVKLYKAELDNTSGSNLTLKKVGTDPLVASTEYVVEYDKAKDNTFTFTFKEKIDSPYILEFITSLDNSANINNKITLRGSGLTGDKAESDIIINFNRTDAAATGTNGTLTVKKVDESGNPLNGAEFRIYRKDKDGNVYTGSEKTGITGTSVDGEILFDSLLYKTYFIEETGAPKGYVLDTETEVRIIHDENKNPVVEFTNTKIIEFVEFTKADNSSTPQPLSGAEFELYEMDGSGDYSILKGTVTTGTDGKVRFDNLSEGNYKIIETKSPVGYEDLRKEVFVSIVKESDQKTVTKTVTGVNSSNELVNELVPVYGNIELDKLGLIQYKDGSSIPTYVLPGAEFSLKEKNENSFTPDGGSSVTELTATSDIDGKVKFENIPEGDYVVEEASAPLGYTKSDKVVNVNIVRNSAKLDETVVTYSSTDTGTEQEIVNKSINIEFTKEDSNGNPLEGAEFTLYEADGTTVFKGPVSSNAEGRVVFTAIPAGTYTIKETKAPSGYRDFNGAIEVEVKVEDEGTVATVTFTEKDKSDSGEVEIGEDGTLVVTNERRPSPPTPIPVYGKIVIKKTDEDKKVLPGAEFTLYDEGGRVVERGVTGSDGTLSFEDLEPGSYTIKETKAPEGYVLEVDERGVTVSANRTNTYTFTNKKEEPKKPGRIEIVKVDEEGRLLSDAWFSLIDGSGTTLENVVTVDGRAAFEDVPVGRYTIKEVQAPEGYVLTEQEVNVTVDSEETVTVRFVNKQSGTTVVPVSGRITINKVNENNMALAGAEFTLYNENNEIVGTAVSDASGRVIFENLKDGRYFVRETEAPAGYRIVSDSLTVNVTGGSSHSYRFRNVPDTEEIDDPEIPLGWEEIDDPDVPRDVLELPDTGSLLNTWLMITIGLMLIFAGLFLFRTKLTNN</sequence>
<dbReference type="InterPro" id="IPR041171">
    <property type="entry name" value="SDR_Ig"/>
</dbReference>
<dbReference type="GO" id="GO:0005518">
    <property type="term" value="F:collagen binding"/>
    <property type="evidence" value="ECO:0007669"/>
    <property type="project" value="InterPro"/>
</dbReference>
<feature type="transmembrane region" description="Helical" evidence="7">
    <location>
        <begin position="12"/>
        <end position="30"/>
    </location>
</feature>